<reference evidence="1 2" key="1">
    <citation type="submission" date="2021-06" db="EMBL/GenBank/DDBJ databases">
        <authorList>
            <person name="Kallberg Y."/>
            <person name="Tangrot J."/>
            <person name="Rosling A."/>
        </authorList>
    </citation>
    <scope>NUCLEOTIDE SEQUENCE [LARGE SCALE GENOMIC DNA]</scope>
    <source>
        <strain evidence="1 2">120-4 pot B 10/14</strain>
    </source>
</reference>
<keyword evidence="2" id="KW-1185">Reference proteome</keyword>
<dbReference type="Proteomes" id="UP000789901">
    <property type="component" value="Unassembled WGS sequence"/>
</dbReference>
<accession>A0ABN7V823</accession>
<proteinExistence type="predicted"/>
<comment type="caution">
    <text evidence="1">The sequence shown here is derived from an EMBL/GenBank/DDBJ whole genome shotgun (WGS) entry which is preliminary data.</text>
</comment>
<evidence type="ECO:0000313" key="2">
    <source>
        <dbReference type="Proteomes" id="UP000789901"/>
    </source>
</evidence>
<protein>
    <submittedName>
        <fullName evidence="1">21819_t:CDS:1</fullName>
    </submittedName>
</protein>
<evidence type="ECO:0000313" key="1">
    <source>
        <dbReference type="EMBL" id="CAG8741729.1"/>
    </source>
</evidence>
<feature type="non-terminal residue" evidence="1">
    <location>
        <position position="1"/>
    </location>
</feature>
<organism evidence="1 2">
    <name type="scientific">Gigaspora margarita</name>
    <dbReference type="NCBI Taxonomy" id="4874"/>
    <lineage>
        <taxon>Eukaryota</taxon>
        <taxon>Fungi</taxon>
        <taxon>Fungi incertae sedis</taxon>
        <taxon>Mucoromycota</taxon>
        <taxon>Glomeromycotina</taxon>
        <taxon>Glomeromycetes</taxon>
        <taxon>Diversisporales</taxon>
        <taxon>Gigasporaceae</taxon>
        <taxon>Gigaspora</taxon>
    </lineage>
</organism>
<name>A0ABN7V823_GIGMA</name>
<dbReference type="EMBL" id="CAJVQB010010649">
    <property type="protein sequence ID" value="CAG8741729.1"/>
    <property type="molecule type" value="Genomic_DNA"/>
</dbReference>
<sequence>DEFVALKVFDVSGGRIPISKDWDSQNTKGSKGDVLELGKIEKAWVQGPEVSC</sequence>
<gene>
    <name evidence="1" type="ORF">GMARGA_LOCUS15453</name>
</gene>